<evidence type="ECO:0000259" key="21">
    <source>
        <dbReference type="PROSITE" id="PS50011"/>
    </source>
</evidence>
<dbReference type="InterPro" id="IPR017441">
    <property type="entry name" value="Protein_kinase_ATP_BS"/>
</dbReference>
<dbReference type="PANTHER" id="PTHR48005:SF16">
    <property type="entry name" value="MDIS1-INTERACTING RECEPTOR LIKE KINASE 2-LIKE ISOFORM X1"/>
    <property type="match status" value="1"/>
</dbReference>
<evidence type="ECO:0000256" key="19">
    <source>
        <dbReference type="PROSITE-ProRule" id="PRU10141"/>
    </source>
</evidence>
<evidence type="ECO:0000256" key="5">
    <source>
        <dbReference type="ARBA" id="ARBA00022614"/>
    </source>
</evidence>
<keyword evidence="8" id="KW-0732">Signal</keyword>
<keyword evidence="5" id="KW-0433">Leucine-rich repeat</keyword>
<reference evidence="22" key="1">
    <citation type="journal article" date="2023" name="Nat. Commun.">
        <title>Diploid and tetraploid genomes of Acorus and the evolution of monocots.</title>
        <authorList>
            <person name="Ma L."/>
            <person name="Liu K.W."/>
            <person name="Li Z."/>
            <person name="Hsiao Y.Y."/>
            <person name="Qi Y."/>
            <person name="Fu T."/>
            <person name="Tang G.D."/>
            <person name="Zhang D."/>
            <person name="Sun W.H."/>
            <person name="Liu D.K."/>
            <person name="Li Y."/>
            <person name="Chen G.Z."/>
            <person name="Liu X.D."/>
            <person name="Liao X.Y."/>
            <person name="Jiang Y.T."/>
            <person name="Yu X."/>
            <person name="Hao Y."/>
            <person name="Huang J."/>
            <person name="Zhao X.W."/>
            <person name="Ke S."/>
            <person name="Chen Y.Y."/>
            <person name="Wu W.L."/>
            <person name="Hsu J.L."/>
            <person name="Lin Y.F."/>
            <person name="Huang M.D."/>
            <person name="Li C.Y."/>
            <person name="Huang L."/>
            <person name="Wang Z.W."/>
            <person name="Zhao X."/>
            <person name="Zhong W.Y."/>
            <person name="Peng D.H."/>
            <person name="Ahmad S."/>
            <person name="Lan S."/>
            <person name="Zhang J.S."/>
            <person name="Tsai W.C."/>
            <person name="Van de Peer Y."/>
            <person name="Liu Z.J."/>
        </authorList>
    </citation>
    <scope>NUCLEOTIDE SEQUENCE</scope>
    <source>
        <strain evidence="22">CP</strain>
    </source>
</reference>
<accession>A0AAV9C213</accession>
<dbReference type="PANTHER" id="PTHR48005">
    <property type="entry name" value="LEUCINE RICH REPEAT KINASE 2"/>
    <property type="match status" value="1"/>
</dbReference>
<keyword evidence="15 22" id="KW-0675">Receptor</keyword>
<dbReference type="FunFam" id="3.30.200.20:FF:000309">
    <property type="entry name" value="Leucine-rich repeat receptor protein kinase MSP1"/>
    <property type="match status" value="1"/>
</dbReference>
<keyword evidence="12 19" id="KW-0067">ATP-binding</keyword>
<evidence type="ECO:0000256" key="7">
    <source>
        <dbReference type="ARBA" id="ARBA00022692"/>
    </source>
</evidence>
<evidence type="ECO:0000256" key="14">
    <source>
        <dbReference type="ARBA" id="ARBA00023136"/>
    </source>
</evidence>
<keyword evidence="23" id="KW-1185">Reference proteome</keyword>
<keyword evidence="10 19" id="KW-0547">Nucleotide-binding</keyword>
<name>A0AAV9C213_ACOCL</name>
<keyword evidence="7 20" id="KW-0812">Transmembrane</keyword>
<evidence type="ECO:0000256" key="8">
    <source>
        <dbReference type="ARBA" id="ARBA00022729"/>
    </source>
</evidence>
<dbReference type="PROSITE" id="PS00107">
    <property type="entry name" value="PROTEIN_KINASE_ATP"/>
    <property type="match status" value="1"/>
</dbReference>
<keyword evidence="4" id="KW-0597">Phosphoprotein</keyword>
<keyword evidence="9" id="KW-0677">Repeat</keyword>
<evidence type="ECO:0000256" key="18">
    <source>
        <dbReference type="ARBA" id="ARBA00048679"/>
    </source>
</evidence>
<evidence type="ECO:0000256" key="10">
    <source>
        <dbReference type="ARBA" id="ARBA00022741"/>
    </source>
</evidence>
<dbReference type="Gene3D" id="3.30.200.20">
    <property type="entry name" value="Phosphorylase Kinase, domain 1"/>
    <property type="match status" value="1"/>
</dbReference>
<dbReference type="InterPro" id="IPR008266">
    <property type="entry name" value="Tyr_kinase_AS"/>
</dbReference>
<evidence type="ECO:0000256" key="4">
    <source>
        <dbReference type="ARBA" id="ARBA00022553"/>
    </source>
</evidence>
<feature type="domain" description="Protein kinase" evidence="21">
    <location>
        <begin position="93"/>
        <end position="371"/>
    </location>
</feature>
<evidence type="ECO:0000256" key="3">
    <source>
        <dbReference type="ARBA" id="ARBA00022527"/>
    </source>
</evidence>
<evidence type="ECO:0000256" key="15">
    <source>
        <dbReference type="ARBA" id="ARBA00023170"/>
    </source>
</evidence>
<protein>
    <recommendedName>
        <fullName evidence="2">non-specific serine/threonine protein kinase</fullName>
        <ecNumber evidence="2">2.7.11.1</ecNumber>
    </recommendedName>
</protein>
<evidence type="ECO:0000256" key="12">
    <source>
        <dbReference type="ARBA" id="ARBA00022840"/>
    </source>
</evidence>
<evidence type="ECO:0000256" key="17">
    <source>
        <dbReference type="ARBA" id="ARBA00047899"/>
    </source>
</evidence>
<organism evidence="22 23">
    <name type="scientific">Acorus calamus</name>
    <name type="common">Sweet flag</name>
    <dbReference type="NCBI Taxonomy" id="4465"/>
    <lineage>
        <taxon>Eukaryota</taxon>
        <taxon>Viridiplantae</taxon>
        <taxon>Streptophyta</taxon>
        <taxon>Embryophyta</taxon>
        <taxon>Tracheophyta</taxon>
        <taxon>Spermatophyta</taxon>
        <taxon>Magnoliopsida</taxon>
        <taxon>Liliopsida</taxon>
        <taxon>Acoraceae</taxon>
        <taxon>Acorus</taxon>
    </lineage>
</organism>
<dbReference type="Gene3D" id="1.10.510.10">
    <property type="entry name" value="Transferase(Phosphotransferase) domain 1"/>
    <property type="match status" value="1"/>
</dbReference>
<evidence type="ECO:0000313" key="23">
    <source>
        <dbReference type="Proteomes" id="UP001180020"/>
    </source>
</evidence>
<dbReference type="GO" id="GO:0004674">
    <property type="term" value="F:protein serine/threonine kinase activity"/>
    <property type="evidence" value="ECO:0007669"/>
    <property type="project" value="UniProtKB-KW"/>
</dbReference>
<dbReference type="InterPro" id="IPR000719">
    <property type="entry name" value="Prot_kinase_dom"/>
</dbReference>
<comment type="caution">
    <text evidence="22">The sequence shown here is derived from an EMBL/GenBank/DDBJ whole genome shotgun (WGS) entry which is preliminary data.</text>
</comment>
<evidence type="ECO:0000256" key="1">
    <source>
        <dbReference type="ARBA" id="ARBA00004479"/>
    </source>
</evidence>
<evidence type="ECO:0000313" key="22">
    <source>
        <dbReference type="EMBL" id="KAK1283168.1"/>
    </source>
</evidence>
<evidence type="ECO:0000256" key="20">
    <source>
        <dbReference type="SAM" id="Phobius"/>
    </source>
</evidence>
<evidence type="ECO:0000256" key="11">
    <source>
        <dbReference type="ARBA" id="ARBA00022777"/>
    </source>
</evidence>
<evidence type="ECO:0000256" key="2">
    <source>
        <dbReference type="ARBA" id="ARBA00012513"/>
    </source>
</evidence>
<evidence type="ECO:0000256" key="6">
    <source>
        <dbReference type="ARBA" id="ARBA00022679"/>
    </source>
</evidence>
<comment type="catalytic activity">
    <reaction evidence="18">
        <text>L-seryl-[protein] + ATP = O-phospho-L-seryl-[protein] + ADP + H(+)</text>
        <dbReference type="Rhea" id="RHEA:17989"/>
        <dbReference type="Rhea" id="RHEA-COMP:9863"/>
        <dbReference type="Rhea" id="RHEA-COMP:11604"/>
        <dbReference type="ChEBI" id="CHEBI:15378"/>
        <dbReference type="ChEBI" id="CHEBI:29999"/>
        <dbReference type="ChEBI" id="CHEBI:30616"/>
        <dbReference type="ChEBI" id="CHEBI:83421"/>
        <dbReference type="ChEBI" id="CHEBI:456216"/>
        <dbReference type="EC" id="2.7.11.1"/>
    </reaction>
</comment>
<keyword evidence="6" id="KW-0808">Transferase</keyword>
<feature type="binding site" evidence="19">
    <location>
        <position position="122"/>
    </location>
    <ligand>
        <name>ATP</name>
        <dbReference type="ChEBI" id="CHEBI:30616"/>
    </ligand>
</feature>
<dbReference type="GO" id="GO:0016020">
    <property type="term" value="C:membrane"/>
    <property type="evidence" value="ECO:0007669"/>
    <property type="project" value="UniProtKB-SubCell"/>
</dbReference>
<keyword evidence="11 22" id="KW-0418">Kinase</keyword>
<dbReference type="GO" id="GO:0005524">
    <property type="term" value="F:ATP binding"/>
    <property type="evidence" value="ECO:0007669"/>
    <property type="project" value="UniProtKB-UniRule"/>
</dbReference>
<dbReference type="PROSITE" id="PS00109">
    <property type="entry name" value="PROTEIN_KINASE_TYR"/>
    <property type="match status" value="1"/>
</dbReference>
<dbReference type="EC" id="2.7.11.1" evidence="2"/>
<dbReference type="FunFam" id="1.10.510.10:FF:000479">
    <property type="entry name" value="Leucine-rich repeat receptor-like protein kinase"/>
    <property type="match status" value="1"/>
</dbReference>
<dbReference type="PROSITE" id="PS50011">
    <property type="entry name" value="PROTEIN_KINASE_DOM"/>
    <property type="match status" value="1"/>
</dbReference>
<evidence type="ECO:0000256" key="9">
    <source>
        <dbReference type="ARBA" id="ARBA00022737"/>
    </source>
</evidence>
<dbReference type="InterPro" id="IPR011009">
    <property type="entry name" value="Kinase-like_dom_sf"/>
</dbReference>
<dbReference type="SUPFAM" id="SSF56112">
    <property type="entry name" value="Protein kinase-like (PK-like)"/>
    <property type="match status" value="1"/>
</dbReference>
<dbReference type="InterPro" id="IPR051420">
    <property type="entry name" value="Ser_Thr_Kinases_DiverseReg"/>
</dbReference>
<dbReference type="AlphaFoldDB" id="A0AAV9C213"/>
<sequence length="384" mass="43201">MESNRWTQSPQSPGQETHKAKLMQLAISVLVPLSAVLTLLLLFKCVRAYRRRRNSRDVEARCFDEIRSAHMFSVWEFDGKTIYEDIVKATDNFDDSHLIGMGGNGSVYAAELPSGQVLAVKKFHHVDAAELQDEASFKSEIRALTGMRHRNIVRLHGFCPHSRCMLLIYEYMERGSLRDILRDDVRAAELDWAKRTEAAKGIANALAYMHHDCTPGIVHRDVTSNNILFNTEFKVCVSDFGTARLLRSGASNWTALAGTCGYLAPELAYTMNVTEKCDIYSFGVVALEMIMGRHPWEITLAILSGECQNVEARVLFDARLPYPMREVEKELISIMVLALACLRTDPKSRPPMQYVSKELCAGRPSVPEAFLQGVTLPQLMNLNI</sequence>
<proteinExistence type="predicted"/>
<reference evidence="22" key="2">
    <citation type="submission" date="2023-06" db="EMBL/GenBank/DDBJ databases">
        <authorList>
            <person name="Ma L."/>
            <person name="Liu K.-W."/>
            <person name="Li Z."/>
            <person name="Hsiao Y.-Y."/>
            <person name="Qi Y."/>
            <person name="Fu T."/>
            <person name="Tang G."/>
            <person name="Zhang D."/>
            <person name="Sun W.-H."/>
            <person name="Liu D.-K."/>
            <person name="Li Y."/>
            <person name="Chen G.-Z."/>
            <person name="Liu X.-D."/>
            <person name="Liao X.-Y."/>
            <person name="Jiang Y.-T."/>
            <person name="Yu X."/>
            <person name="Hao Y."/>
            <person name="Huang J."/>
            <person name="Zhao X.-W."/>
            <person name="Ke S."/>
            <person name="Chen Y.-Y."/>
            <person name="Wu W.-L."/>
            <person name="Hsu J.-L."/>
            <person name="Lin Y.-F."/>
            <person name="Huang M.-D."/>
            <person name="Li C.-Y."/>
            <person name="Huang L."/>
            <person name="Wang Z.-W."/>
            <person name="Zhao X."/>
            <person name="Zhong W.-Y."/>
            <person name="Peng D.-H."/>
            <person name="Ahmad S."/>
            <person name="Lan S."/>
            <person name="Zhang J.-S."/>
            <person name="Tsai W.-C."/>
            <person name="Van De Peer Y."/>
            <person name="Liu Z.-J."/>
        </authorList>
    </citation>
    <scope>NUCLEOTIDE SEQUENCE</scope>
    <source>
        <strain evidence="22">CP</strain>
        <tissue evidence="22">Leaves</tissue>
    </source>
</reference>
<evidence type="ECO:0000256" key="16">
    <source>
        <dbReference type="ARBA" id="ARBA00023180"/>
    </source>
</evidence>
<evidence type="ECO:0000256" key="13">
    <source>
        <dbReference type="ARBA" id="ARBA00022989"/>
    </source>
</evidence>
<comment type="subcellular location">
    <subcellularLocation>
        <location evidence="1">Membrane</location>
        <topology evidence="1">Single-pass type I membrane protein</topology>
    </subcellularLocation>
</comment>
<feature type="transmembrane region" description="Helical" evidence="20">
    <location>
        <begin position="22"/>
        <end position="43"/>
    </location>
</feature>
<comment type="catalytic activity">
    <reaction evidence="17">
        <text>L-threonyl-[protein] + ATP = O-phospho-L-threonyl-[protein] + ADP + H(+)</text>
        <dbReference type="Rhea" id="RHEA:46608"/>
        <dbReference type="Rhea" id="RHEA-COMP:11060"/>
        <dbReference type="Rhea" id="RHEA-COMP:11605"/>
        <dbReference type="ChEBI" id="CHEBI:15378"/>
        <dbReference type="ChEBI" id="CHEBI:30013"/>
        <dbReference type="ChEBI" id="CHEBI:30616"/>
        <dbReference type="ChEBI" id="CHEBI:61977"/>
        <dbReference type="ChEBI" id="CHEBI:456216"/>
        <dbReference type="EC" id="2.7.11.1"/>
    </reaction>
</comment>
<dbReference type="Pfam" id="PF00069">
    <property type="entry name" value="Pkinase"/>
    <property type="match status" value="1"/>
</dbReference>
<dbReference type="EMBL" id="JAUJYO010000021">
    <property type="protein sequence ID" value="KAK1283168.1"/>
    <property type="molecule type" value="Genomic_DNA"/>
</dbReference>
<keyword evidence="3" id="KW-0723">Serine/threonine-protein kinase</keyword>
<dbReference type="Proteomes" id="UP001180020">
    <property type="component" value="Unassembled WGS sequence"/>
</dbReference>
<keyword evidence="16" id="KW-0325">Glycoprotein</keyword>
<gene>
    <name evidence="22" type="ORF">QJS10_CPB21g00026</name>
</gene>
<keyword evidence="13 20" id="KW-1133">Transmembrane helix</keyword>
<keyword evidence="14 20" id="KW-0472">Membrane</keyword>